<feature type="domain" description="Sulfotransferase" evidence="3">
    <location>
        <begin position="32"/>
        <end position="223"/>
    </location>
</feature>
<evidence type="ECO:0000256" key="2">
    <source>
        <dbReference type="ARBA" id="ARBA00022679"/>
    </source>
</evidence>
<evidence type="ECO:0000256" key="1">
    <source>
        <dbReference type="ARBA" id="ARBA00005771"/>
    </source>
</evidence>
<dbReference type="Gene3D" id="3.40.50.300">
    <property type="entry name" value="P-loop containing nucleotide triphosphate hydrolases"/>
    <property type="match status" value="1"/>
</dbReference>
<keyword evidence="2 4" id="KW-0808">Transferase</keyword>
<dbReference type="GO" id="GO:0008146">
    <property type="term" value="F:sulfotransferase activity"/>
    <property type="evidence" value="ECO:0007669"/>
    <property type="project" value="InterPro"/>
</dbReference>
<dbReference type="EMBL" id="CACVKT020007049">
    <property type="protein sequence ID" value="CAC5404970.1"/>
    <property type="molecule type" value="Genomic_DNA"/>
</dbReference>
<name>A0A6J8DCY5_MYTCO</name>
<proteinExistence type="inferred from homology"/>
<organism evidence="4 5">
    <name type="scientific">Mytilus coruscus</name>
    <name type="common">Sea mussel</name>
    <dbReference type="NCBI Taxonomy" id="42192"/>
    <lineage>
        <taxon>Eukaryota</taxon>
        <taxon>Metazoa</taxon>
        <taxon>Spiralia</taxon>
        <taxon>Lophotrochozoa</taxon>
        <taxon>Mollusca</taxon>
        <taxon>Bivalvia</taxon>
        <taxon>Autobranchia</taxon>
        <taxon>Pteriomorphia</taxon>
        <taxon>Mytilida</taxon>
        <taxon>Mytiloidea</taxon>
        <taxon>Mytilidae</taxon>
        <taxon>Mytilinae</taxon>
        <taxon>Mytilus</taxon>
    </lineage>
</organism>
<dbReference type="Proteomes" id="UP000507470">
    <property type="component" value="Unassembled WGS sequence"/>
</dbReference>
<reference evidence="4 5" key="1">
    <citation type="submission" date="2020-06" db="EMBL/GenBank/DDBJ databases">
        <authorList>
            <person name="Li R."/>
            <person name="Bekaert M."/>
        </authorList>
    </citation>
    <scope>NUCLEOTIDE SEQUENCE [LARGE SCALE GENOMIC DNA]</scope>
    <source>
        <strain evidence="5">wild</strain>
    </source>
</reference>
<dbReference type="AlphaFoldDB" id="A0A6J8DCY5"/>
<protein>
    <submittedName>
        <fullName evidence="4">SULT1</fullName>
        <ecNumber evidence="4">2.8.2.-</ecNumber>
    </submittedName>
</protein>
<evidence type="ECO:0000313" key="5">
    <source>
        <dbReference type="Proteomes" id="UP000507470"/>
    </source>
</evidence>
<evidence type="ECO:0000313" key="4">
    <source>
        <dbReference type="EMBL" id="CAC5404970.1"/>
    </source>
</evidence>
<dbReference type="Pfam" id="PF00685">
    <property type="entry name" value="Sulfotransfer_1"/>
    <property type="match status" value="1"/>
</dbReference>
<accession>A0A6J8DCY5</accession>
<gene>
    <name evidence="4" type="ORF">MCOR_38699</name>
</gene>
<dbReference type="SUPFAM" id="SSF52540">
    <property type="entry name" value="P-loop containing nucleoside triphosphate hydrolases"/>
    <property type="match status" value="1"/>
</dbReference>
<evidence type="ECO:0000259" key="3">
    <source>
        <dbReference type="Pfam" id="PF00685"/>
    </source>
</evidence>
<comment type="similarity">
    <text evidence="1">Belongs to the sulfotransferase 1 family.</text>
</comment>
<keyword evidence="5" id="KW-1185">Reference proteome</keyword>
<dbReference type="PANTHER" id="PTHR11783">
    <property type="entry name" value="SULFOTRANSFERASE SULT"/>
    <property type="match status" value="1"/>
</dbReference>
<dbReference type="EC" id="2.8.2.-" evidence="4"/>
<dbReference type="OrthoDB" id="6341251at2759"/>
<sequence>MIMKGKADYQRDIKEELMIEGKIDLSSVGSGESSLILNTHFPYRFLPRKLIETGGKIIHVTRNPKDRYVSLYHHAISSGLLGPKSENVTWKQYFNDYVFGEEGNVEGEERKQNILTVHFEKLKSDPVTEIQRLADFVNIHVTNNLVKDIVDKCDFKNLKKADKDIKSMGQEMKVLIEASTKDNPSLKLPENYRKGSVADWTIHFTVAQNEKFDALFEFEMKDIDLDVFYEITNT</sequence>
<dbReference type="InterPro" id="IPR027417">
    <property type="entry name" value="P-loop_NTPase"/>
</dbReference>
<dbReference type="InterPro" id="IPR000863">
    <property type="entry name" value="Sulfotransferase_dom"/>
</dbReference>